<gene>
    <name evidence="1" type="ORF">ACIKP9_06235</name>
</gene>
<proteinExistence type="predicted"/>
<organism evidence="1 2">
    <name type="scientific">Methylobacillus methanolivorans</name>
    <dbReference type="NCBI Taxonomy" id="1848927"/>
    <lineage>
        <taxon>Bacteria</taxon>
        <taxon>Pseudomonadati</taxon>
        <taxon>Pseudomonadota</taxon>
        <taxon>Betaproteobacteria</taxon>
        <taxon>Nitrosomonadales</taxon>
        <taxon>Methylophilaceae</taxon>
        <taxon>Methylobacillus</taxon>
    </lineage>
</organism>
<dbReference type="Pfam" id="PF13642">
    <property type="entry name" value="DUF4144"/>
    <property type="match status" value="1"/>
</dbReference>
<dbReference type="EMBL" id="JBIWXY010000001">
    <property type="protein sequence ID" value="MFJ5445824.1"/>
    <property type="molecule type" value="Genomic_DNA"/>
</dbReference>
<dbReference type="InterPro" id="IPR025284">
    <property type="entry name" value="DUF4144"/>
</dbReference>
<dbReference type="Gene3D" id="1.10.8.650">
    <property type="entry name" value="Uncharacterised protein PF13642 yp_926445, C-terminal domain"/>
    <property type="match status" value="1"/>
</dbReference>
<comment type="caution">
    <text evidence="1">The sequence shown here is derived from an EMBL/GenBank/DDBJ whole genome shotgun (WGS) entry which is preliminary data.</text>
</comment>
<reference evidence="1 2" key="1">
    <citation type="submission" date="2024-11" db="EMBL/GenBank/DDBJ databases">
        <authorList>
            <person name="Kaparullina E.N."/>
            <person name="Delegan Y.A."/>
            <person name="Doronina N.V."/>
        </authorList>
    </citation>
    <scope>NUCLEOTIDE SEQUENCE [LARGE SCALE GENOMIC DNA]</scope>
    <source>
        <strain evidence="1 2">7sh_L</strain>
    </source>
</reference>
<sequence length="105" mass="11126">MTTSTIHWPALIQYLGDAELALLNNAEAFATWPVPSTATRLIDATGQIFIPGPDKHLTANGQATLSEILTLIRQHALLEGICCTSKLGAASIPEAFAILASLVKD</sequence>
<accession>A0ABW8GKZ8</accession>
<dbReference type="Gene3D" id="2.40.10.320">
    <property type="entry name" value="Uncharacterised protein PF13642 yp_926445, N-terminal domain"/>
    <property type="match status" value="1"/>
</dbReference>
<protein>
    <submittedName>
        <fullName evidence="1">DUF4144 family protein</fullName>
    </submittedName>
</protein>
<name>A0ABW8GKZ8_9PROT</name>
<evidence type="ECO:0000313" key="1">
    <source>
        <dbReference type="EMBL" id="MFJ5445824.1"/>
    </source>
</evidence>
<dbReference type="RefSeq" id="WP_400880675.1">
    <property type="nucleotide sequence ID" value="NZ_JBIWXY010000001.1"/>
</dbReference>
<keyword evidence="2" id="KW-1185">Reference proteome</keyword>
<evidence type="ECO:0000313" key="2">
    <source>
        <dbReference type="Proteomes" id="UP001617669"/>
    </source>
</evidence>
<dbReference type="Proteomes" id="UP001617669">
    <property type="component" value="Unassembled WGS sequence"/>
</dbReference>